<feature type="region of interest" description="Disordered" evidence="6">
    <location>
        <begin position="303"/>
        <end position="330"/>
    </location>
</feature>
<evidence type="ECO:0000256" key="5">
    <source>
        <dbReference type="ARBA" id="ARBA00023136"/>
    </source>
</evidence>
<protein>
    <submittedName>
        <fullName evidence="9">MASE1 domain-containing protein</fullName>
    </submittedName>
</protein>
<feature type="transmembrane region" description="Helical" evidence="7">
    <location>
        <begin position="76"/>
        <end position="97"/>
    </location>
</feature>
<dbReference type="AlphaFoldDB" id="A0AAU8J3U5"/>
<dbReference type="RefSeq" id="WP_353946339.1">
    <property type="nucleotide sequence ID" value="NZ_CP159534.1"/>
</dbReference>
<evidence type="ECO:0000256" key="3">
    <source>
        <dbReference type="ARBA" id="ARBA00022692"/>
    </source>
</evidence>
<evidence type="ECO:0000256" key="6">
    <source>
        <dbReference type="SAM" id="MobiDB-lite"/>
    </source>
</evidence>
<evidence type="ECO:0000256" key="2">
    <source>
        <dbReference type="ARBA" id="ARBA00022475"/>
    </source>
</evidence>
<feature type="transmembrane region" description="Helical" evidence="7">
    <location>
        <begin position="182"/>
        <end position="208"/>
    </location>
</feature>
<evidence type="ECO:0000256" key="7">
    <source>
        <dbReference type="SAM" id="Phobius"/>
    </source>
</evidence>
<dbReference type="KEGG" id="stac:ABII15_35235"/>
<dbReference type="Pfam" id="PF05231">
    <property type="entry name" value="MASE1"/>
    <property type="match status" value="1"/>
</dbReference>
<feature type="domain" description="MASE1" evidence="8">
    <location>
        <begin position="7"/>
        <end position="279"/>
    </location>
</feature>
<reference evidence="9" key="1">
    <citation type="submission" date="2024-06" db="EMBL/GenBank/DDBJ databases">
        <title>Streptomyces sp. strain HUAS MG91 genome sequences.</title>
        <authorList>
            <person name="Mo P."/>
        </authorList>
    </citation>
    <scope>NUCLEOTIDE SEQUENCE</scope>
    <source>
        <strain evidence="9">HUAS MG91</strain>
    </source>
</reference>
<feature type="transmembrane region" description="Helical" evidence="7">
    <location>
        <begin position="6"/>
        <end position="24"/>
    </location>
</feature>
<evidence type="ECO:0000313" key="9">
    <source>
        <dbReference type="EMBL" id="XCJ74903.1"/>
    </source>
</evidence>
<feature type="transmembrane region" description="Helical" evidence="7">
    <location>
        <begin position="146"/>
        <end position="170"/>
    </location>
</feature>
<comment type="subcellular location">
    <subcellularLocation>
        <location evidence="1">Cell membrane</location>
        <topology evidence="1">Multi-pass membrane protein</topology>
    </subcellularLocation>
</comment>
<feature type="transmembrane region" description="Helical" evidence="7">
    <location>
        <begin position="214"/>
        <end position="236"/>
    </location>
</feature>
<feature type="transmembrane region" description="Helical" evidence="7">
    <location>
        <begin position="109"/>
        <end position="134"/>
    </location>
</feature>
<feature type="transmembrane region" description="Helical" evidence="7">
    <location>
        <begin position="257"/>
        <end position="275"/>
    </location>
</feature>
<keyword evidence="4 7" id="KW-1133">Transmembrane helix</keyword>
<evidence type="ECO:0000259" key="8">
    <source>
        <dbReference type="Pfam" id="PF05231"/>
    </source>
</evidence>
<proteinExistence type="predicted"/>
<dbReference type="InterPro" id="IPR007895">
    <property type="entry name" value="MASE1"/>
</dbReference>
<dbReference type="GO" id="GO:0005886">
    <property type="term" value="C:plasma membrane"/>
    <property type="evidence" value="ECO:0007669"/>
    <property type="project" value="UniProtKB-SubCell"/>
</dbReference>
<feature type="transmembrane region" description="Helical" evidence="7">
    <location>
        <begin position="36"/>
        <end position="56"/>
    </location>
</feature>
<evidence type="ECO:0000256" key="1">
    <source>
        <dbReference type="ARBA" id="ARBA00004651"/>
    </source>
</evidence>
<keyword evidence="3 7" id="KW-0812">Transmembrane</keyword>
<name>A0AAU8J3U5_9ACTN</name>
<sequence length="330" mass="34672">MGTALTTVIVAAAYYLSGRLGLLGRLTIEGIVVTPIWPPTGVAVAALLVFGLRVWPGIALGSLLVIASLTTPQATTLVNVAGNTVAPLCAVLLLRRIGFRPDISRLRDGVALVFGGLCAMVISSTAGAGVQVLIGALDTGDFWTVWLAWWVGDTMGVLLVTPLLLLFLGPKERFRVRRWKEALCLVLTAVVLVPLAALSTVSLLFLVFPLLVWAALRFELIGSMSCALFASVLATFEANTGSGAFVRQTGLEVMAKLGAFNGAVALTALLLSSLVTEQRSTRRSIQRACDELAEVLDHLTAGENLPGPAGQRGQDAGFAPPGHAPTPPRE</sequence>
<keyword evidence="5 7" id="KW-0472">Membrane</keyword>
<keyword evidence="2" id="KW-1003">Cell membrane</keyword>
<gene>
    <name evidence="9" type="ORF">ABII15_35235</name>
</gene>
<evidence type="ECO:0000256" key="4">
    <source>
        <dbReference type="ARBA" id="ARBA00022989"/>
    </source>
</evidence>
<dbReference type="EMBL" id="CP159534">
    <property type="protein sequence ID" value="XCJ74903.1"/>
    <property type="molecule type" value="Genomic_DNA"/>
</dbReference>
<organism evidence="9">
    <name type="scientific">Streptomyces tabacisoli</name>
    <dbReference type="NCBI Taxonomy" id="3156398"/>
    <lineage>
        <taxon>Bacteria</taxon>
        <taxon>Bacillati</taxon>
        <taxon>Actinomycetota</taxon>
        <taxon>Actinomycetes</taxon>
        <taxon>Kitasatosporales</taxon>
        <taxon>Streptomycetaceae</taxon>
        <taxon>Streptomyces</taxon>
    </lineage>
</organism>
<accession>A0AAU8J3U5</accession>